<keyword evidence="11" id="KW-1185">Reference proteome</keyword>
<feature type="domain" description="SH2" evidence="8">
    <location>
        <begin position="309"/>
        <end position="404"/>
    </location>
</feature>
<dbReference type="PROSITE" id="PS50225">
    <property type="entry name" value="SOCS"/>
    <property type="match status" value="1"/>
</dbReference>
<dbReference type="PANTHER" id="PTHR10155:SF0">
    <property type="entry name" value="SUPPRESSOR OF CYTOKINE SIGNALING AT 36E, ISOFORM D"/>
    <property type="match status" value="1"/>
</dbReference>
<dbReference type="GO" id="GO:0009968">
    <property type="term" value="P:negative regulation of signal transduction"/>
    <property type="evidence" value="ECO:0007669"/>
    <property type="project" value="UniProtKB-KW"/>
</dbReference>
<name>A0A9P0NKR5_9DIPT</name>
<dbReference type="SUPFAM" id="SSF55550">
    <property type="entry name" value="SH2 domain"/>
    <property type="match status" value="1"/>
</dbReference>
<dbReference type="AlphaFoldDB" id="A0A9P0NKR5"/>
<dbReference type="GO" id="GO:0005942">
    <property type="term" value="C:phosphatidylinositol 3-kinase complex"/>
    <property type="evidence" value="ECO:0007669"/>
    <property type="project" value="TreeGrafter"/>
</dbReference>
<feature type="region of interest" description="Disordered" evidence="7">
    <location>
        <begin position="118"/>
        <end position="145"/>
    </location>
</feature>
<evidence type="ECO:0000256" key="3">
    <source>
        <dbReference type="ARBA" id="ARBA00022700"/>
    </source>
</evidence>
<feature type="compositionally biased region" description="Polar residues" evidence="7">
    <location>
        <begin position="86"/>
        <end position="97"/>
    </location>
</feature>
<feature type="domain" description="SOCS box" evidence="9">
    <location>
        <begin position="399"/>
        <end position="448"/>
    </location>
</feature>
<evidence type="ECO:0000256" key="4">
    <source>
        <dbReference type="ARBA" id="ARBA00022786"/>
    </source>
</evidence>
<dbReference type="SUPFAM" id="SSF158235">
    <property type="entry name" value="SOCS box-like"/>
    <property type="match status" value="1"/>
</dbReference>
<evidence type="ECO:0000256" key="6">
    <source>
        <dbReference type="PROSITE-ProRule" id="PRU00191"/>
    </source>
</evidence>
<gene>
    <name evidence="10" type="ORF">CHIRRI_LOCUS11920</name>
</gene>
<dbReference type="PROSITE" id="PS50001">
    <property type="entry name" value="SH2"/>
    <property type="match status" value="1"/>
</dbReference>
<dbReference type="InterPro" id="IPR036036">
    <property type="entry name" value="SOCS_box-like_dom_sf"/>
</dbReference>
<reference evidence="10" key="1">
    <citation type="submission" date="2022-01" db="EMBL/GenBank/DDBJ databases">
        <authorList>
            <person name="King R."/>
        </authorList>
    </citation>
    <scope>NUCLEOTIDE SEQUENCE</scope>
</reference>
<feature type="region of interest" description="Disordered" evidence="7">
    <location>
        <begin position="61"/>
        <end position="97"/>
    </location>
</feature>
<protein>
    <recommendedName>
        <fullName evidence="12">Suppressor of cytokine signaling 5</fullName>
    </recommendedName>
</protein>
<keyword evidence="2" id="KW-0341">Growth regulation</keyword>
<evidence type="ECO:0008006" key="12">
    <source>
        <dbReference type="Google" id="ProtNLM"/>
    </source>
</evidence>
<keyword evidence="4" id="KW-0833">Ubl conjugation pathway</keyword>
<evidence type="ECO:0000256" key="1">
    <source>
        <dbReference type="ARBA" id="ARBA00004906"/>
    </source>
</evidence>
<comment type="pathway">
    <text evidence="1">Protein modification; protein ubiquitination.</text>
</comment>
<dbReference type="GO" id="GO:0046854">
    <property type="term" value="P:phosphatidylinositol phosphate biosynthetic process"/>
    <property type="evidence" value="ECO:0007669"/>
    <property type="project" value="TreeGrafter"/>
</dbReference>
<dbReference type="GO" id="GO:0035556">
    <property type="term" value="P:intracellular signal transduction"/>
    <property type="evidence" value="ECO:0007669"/>
    <property type="project" value="InterPro"/>
</dbReference>
<dbReference type="SMART" id="SM00969">
    <property type="entry name" value="SOCS_box"/>
    <property type="match status" value="1"/>
</dbReference>
<dbReference type="InterPro" id="IPR000980">
    <property type="entry name" value="SH2"/>
</dbReference>
<feature type="region of interest" description="Disordered" evidence="7">
    <location>
        <begin position="163"/>
        <end position="194"/>
    </location>
</feature>
<organism evidence="10 11">
    <name type="scientific">Chironomus riparius</name>
    <dbReference type="NCBI Taxonomy" id="315576"/>
    <lineage>
        <taxon>Eukaryota</taxon>
        <taxon>Metazoa</taxon>
        <taxon>Ecdysozoa</taxon>
        <taxon>Arthropoda</taxon>
        <taxon>Hexapoda</taxon>
        <taxon>Insecta</taxon>
        <taxon>Pterygota</taxon>
        <taxon>Neoptera</taxon>
        <taxon>Endopterygota</taxon>
        <taxon>Diptera</taxon>
        <taxon>Nematocera</taxon>
        <taxon>Chironomoidea</taxon>
        <taxon>Chironomidae</taxon>
        <taxon>Chironominae</taxon>
        <taxon>Chironomus</taxon>
    </lineage>
</organism>
<evidence type="ECO:0000256" key="5">
    <source>
        <dbReference type="ARBA" id="ARBA00022999"/>
    </source>
</evidence>
<proteinExistence type="predicted"/>
<dbReference type="InterPro" id="IPR036860">
    <property type="entry name" value="SH2_dom_sf"/>
</dbReference>
<sequence>MDIPQKCLCDEKEIKNITEKNLTIIVHMKKMDGSNNVVGSGTSAAAATAFLHQQSLANNNNSSILSGDTNNNNNHSVDHNNSSGNENNIKSNTKSESSTISCGKKAFYKLIFNKSSGSNNSSDNNNNSNSNQSSNTPPSNNSYTKVSMERTANGSIESKISQMSIDQNRQSISSQSHQGNSLVVSPTSNDLTRRYNSSSLNEYRIEDSDERARIQRAIEIQEGIEIDQVTSPDLIESLTSHNSRTSSGDEQQEHCKRCQQNQIQYRQMGIVQQALLSIADDENNPRYHSQVAYCHYLVPDLEKITACCYYWGKMDRYEAEKLLEGKPEGTFLLRDSAQDDYLFSVSFRKYGRSLHARIEQFNHKFSFDSHDPSVFMAFTVTGLVEHYKDPTSVMFFEPMLTSPLHRNHVFSLQQLCRAAIVSHTSYDGINKLSLPLAMKNYLKEYHYKLRVRVKQFPEGVAYQNS</sequence>
<dbReference type="InterPro" id="IPR001496">
    <property type="entry name" value="SOCS_box"/>
</dbReference>
<accession>A0A9P0NKR5</accession>
<dbReference type="FunFam" id="3.30.505.10:FF:000028">
    <property type="entry name" value="Suppressor of cytokine signaling 5"/>
    <property type="match status" value="1"/>
</dbReference>
<evidence type="ECO:0000259" key="9">
    <source>
        <dbReference type="PROSITE" id="PS50225"/>
    </source>
</evidence>
<keyword evidence="5 6" id="KW-0727">SH2 domain</keyword>
<dbReference type="EMBL" id="OU895879">
    <property type="protein sequence ID" value="CAH1729852.1"/>
    <property type="molecule type" value="Genomic_DNA"/>
</dbReference>
<dbReference type="Pfam" id="PF00017">
    <property type="entry name" value="SH2"/>
    <property type="match status" value="1"/>
</dbReference>
<evidence type="ECO:0000313" key="11">
    <source>
        <dbReference type="Proteomes" id="UP001153620"/>
    </source>
</evidence>
<dbReference type="SMART" id="SM00252">
    <property type="entry name" value="SH2"/>
    <property type="match status" value="1"/>
</dbReference>
<evidence type="ECO:0000256" key="7">
    <source>
        <dbReference type="SAM" id="MobiDB-lite"/>
    </source>
</evidence>
<dbReference type="Gene3D" id="3.30.505.10">
    <property type="entry name" value="SH2 domain"/>
    <property type="match status" value="1"/>
</dbReference>
<dbReference type="Pfam" id="PF07525">
    <property type="entry name" value="SOCS_box"/>
    <property type="match status" value="1"/>
</dbReference>
<feature type="compositionally biased region" description="Low complexity" evidence="7">
    <location>
        <begin position="118"/>
        <end position="142"/>
    </location>
</feature>
<feature type="compositionally biased region" description="Low complexity" evidence="7">
    <location>
        <begin position="61"/>
        <end position="85"/>
    </location>
</feature>
<keyword evidence="3" id="KW-0734">Signal transduction inhibitor</keyword>
<dbReference type="Proteomes" id="UP001153620">
    <property type="component" value="Chromosome 3"/>
</dbReference>
<evidence type="ECO:0000259" key="8">
    <source>
        <dbReference type="PROSITE" id="PS50001"/>
    </source>
</evidence>
<evidence type="ECO:0000256" key="2">
    <source>
        <dbReference type="ARBA" id="ARBA00022604"/>
    </source>
</evidence>
<dbReference type="SMART" id="SM00253">
    <property type="entry name" value="SOCS"/>
    <property type="match status" value="1"/>
</dbReference>
<evidence type="ECO:0000313" key="10">
    <source>
        <dbReference type="EMBL" id="CAH1729852.1"/>
    </source>
</evidence>
<dbReference type="PANTHER" id="PTHR10155">
    <property type="entry name" value="PHOSPHATIDYLINOSITOL 3-KINASE REGULATORY SUBUNIT"/>
    <property type="match status" value="1"/>
</dbReference>
<dbReference type="GO" id="GO:0046935">
    <property type="term" value="F:1-phosphatidylinositol-3-kinase regulator activity"/>
    <property type="evidence" value="ECO:0007669"/>
    <property type="project" value="TreeGrafter"/>
</dbReference>
<reference evidence="10" key="2">
    <citation type="submission" date="2022-10" db="EMBL/GenBank/DDBJ databases">
        <authorList>
            <consortium name="ENA_rothamsted_submissions"/>
            <consortium name="culmorum"/>
            <person name="King R."/>
        </authorList>
    </citation>
    <scope>NUCLEOTIDE SEQUENCE</scope>
</reference>